<dbReference type="SMART" id="SM00560">
    <property type="entry name" value="LamGL"/>
    <property type="match status" value="1"/>
</dbReference>
<dbReference type="AlphaFoldDB" id="A0A9X0HM70"/>
<feature type="signal peptide" evidence="3">
    <location>
        <begin position="1"/>
        <end position="24"/>
    </location>
</feature>
<comment type="caution">
    <text evidence="5">The sequence shown here is derived from an EMBL/GenBank/DDBJ whole genome shotgun (WGS) entry which is preliminary data.</text>
</comment>
<evidence type="ECO:0000256" key="1">
    <source>
        <dbReference type="ARBA" id="ARBA00022729"/>
    </source>
</evidence>
<accession>A0A9X0HM70</accession>
<dbReference type="Pfam" id="PF13385">
    <property type="entry name" value="Laminin_G_3"/>
    <property type="match status" value="1"/>
</dbReference>
<organism evidence="5 6">
    <name type="scientific">Solirubrum puertoriconensis</name>
    <dbReference type="NCBI Taxonomy" id="1751427"/>
    <lineage>
        <taxon>Bacteria</taxon>
        <taxon>Pseudomonadati</taxon>
        <taxon>Bacteroidota</taxon>
        <taxon>Cytophagia</taxon>
        <taxon>Cytophagales</taxon>
    </lineage>
</organism>
<keyword evidence="2" id="KW-1015">Disulfide bond</keyword>
<evidence type="ECO:0000313" key="5">
    <source>
        <dbReference type="EMBL" id="KUG08426.1"/>
    </source>
</evidence>
<dbReference type="Pfam" id="PF18962">
    <property type="entry name" value="Por_Secre_tail"/>
    <property type="match status" value="1"/>
</dbReference>
<dbReference type="InterPro" id="IPR026444">
    <property type="entry name" value="Secre_tail"/>
</dbReference>
<reference evidence="5 6" key="1">
    <citation type="submission" date="2015-11" db="EMBL/GenBank/DDBJ databases">
        <title>Solirubrum puertoriconensis gen. nov. an environmental bacteria isolated in Puerto Rico.</title>
        <authorList>
            <person name="Cuebas-Irizarry M.F."/>
            <person name="Montalvo-Rodriguez R."/>
        </authorList>
    </citation>
    <scope>NUCLEOTIDE SEQUENCE [LARGE SCALE GENOMIC DNA]</scope>
    <source>
        <strain evidence="5 6">MC1A</strain>
    </source>
</reference>
<dbReference type="Proteomes" id="UP000054223">
    <property type="component" value="Unassembled WGS sequence"/>
</dbReference>
<protein>
    <recommendedName>
        <fullName evidence="4">LamG-like jellyroll fold domain-containing protein</fullName>
    </recommendedName>
</protein>
<dbReference type="RefSeq" id="WP_059069873.1">
    <property type="nucleotide sequence ID" value="NZ_LNAL01000006.1"/>
</dbReference>
<feature type="chain" id="PRO_5040826281" description="LamG-like jellyroll fold domain-containing protein" evidence="3">
    <location>
        <begin position="25"/>
        <end position="327"/>
    </location>
</feature>
<dbReference type="EMBL" id="LNAL01000006">
    <property type="protein sequence ID" value="KUG08426.1"/>
    <property type="molecule type" value="Genomic_DNA"/>
</dbReference>
<dbReference type="InterPro" id="IPR006558">
    <property type="entry name" value="LamG-like"/>
</dbReference>
<evidence type="ECO:0000256" key="2">
    <source>
        <dbReference type="ARBA" id="ARBA00023157"/>
    </source>
</evidence>
<dbReference type="GO" id="GO:0004553">
    <property type="term" value="F:hydrolase activity, hydrolyzing O-glycosyl compounds"/>
    <property type="evidence" value="ECO:0007669"/>
    <property type="project" value="UniProtKB-ARBA"/>
</dbReference>
<dbReference type="GO" id="GO:0005975">
    <property type="term" value="P:carbohydrate metabolic process"/>
    <property type="evidence" value="ECO:0007669"/>
    <property type="project" value="UniProtKB-ARBA"/>
</dbReference>
<dbReference type="NCBIfam" id="TIGR04183">
    <property type="entry name" value="Por_Secre_tail"/>
    <property type="match status" value="1"/>
</dbReference>
<name>A0A9X0HM70_SOLP1</name>
<dbReference type="SUPFAM" id="SSF49899">
    <property type="entry name" value="Concanavalin A-like lectins/glucanases"/>
    <property type="match status" value="1"/>
</dbReference>
<evidence type="ECO:0000259" key="4">
    <source>
        <dbReference type="SMART" id="SM00560"/>
    </source>
</evidence>
<keyword evidence="6" id="KW-1185">Reference proteome</keyword>
<evidence type="ECO:0000256" key="3">
    <source>
        <dbReference type="SAM" id="SignalP"/>
    </source>
</evidence>
<sequence length="327" mass="34930">MKQFIRKACVLTVLGTGLSLSSQAQRGGNFLGLTSAESDKVSVNLNAPAGPFTLEAWVYYSGTAFVNGGIFNTIMEFGNDAPWFGVNQTGELQVYNTVIGGTVPVRTWTHVAYTWDGTTSRLYIDGNEVKFSTTAPPTTGTTMGIGYHSSDTGWQGYLDEVMIWNVARTPAQIQSDRQNGNNTSSPALLAYFKFDESTGQAAMSQATLGPHGVLGSTNAPEPNDPIFTSAVVNSTRPRSEVALGKLQPTFPNPVVGQGSVPFSLTRSGHVRLSVLDATGKEVATLLDEVKPAGSHTAQLPLGNLSAGVYMCQLTFDGQRHTQRMVVQ</sequence>
<dbReference type="Gene3D" id="2.60.120.200">
    <property type="match status" value="1"/>
</dbReference>
<proteinExistence type="predicted"/>
<feature type="domain" description="LamG-like jellyroll fold" evidence="4">
    <location>
        <begin position="50"/>
        <end position="171"/>
    </location>
</feature>
<evidence type="ECO:0000313" key="6">
    <source>
        <dbReference type="Proteomes" id="UP000054223"/>
    </source>
</evidence>
<dbReference type="InterPro" id="IPR013320">
    <property type="entry name" value="ConA-like_dom_sf"/>
</dbReference>
<gene>
    <name evidence="5" type="ORF">ASU33_09675</name>
</gene>
<dbReference type="OrthoDB" id="1490335at2"/>
<keyword evidence="1 3" id="KW-0732">Signal</keyword>